<dbReference type="OMA" id="NVFTCIM"/>
<dbReference type="eggNOG" id="ENOG502T19C">
    <property type="taxonomic scope" value="Eukaryota"/>
</dbReference>
<dbReference type="AlphaFoldDB" id="M1CKE3"/>
<dbReference type="InParanoid" id="M1CKE3"/>
<accession>M1CKE3</accession>
<dbReference type="PaxDb" id="4113-PGSC0003DMT400069404"/>
<reference evidence="2" key="2">
    <citation type="submission" date="2015-06" db="UniProtKB">
        <authorList>
            <consortium name="EnsemblPlants"/>
        </authorList>
    </citation>
    <scope>IDENTIFICATION</scope>
    <source>
        <strain evidence="2">DM1-3 516 R44</strain>
    </source>
</reference>
<feature type="compositionally biased region" description="Acidic residues" evidence="1">
    <location>
        <begin position="7"/>
        <end position="22"/>
    </location>
</feature>
<dbReference type="HOGENOM" id="CLU_2946256_0_0_1"/>
<protein>
    <submittedName>
        <fullName evidence="2">Kinase</fullName>
    </submittedName>
</protein>
<dbReference type="Gramene" id="PGSC0003DMT400069404">
    <property type="protein sequence ID" value="PGSC0003DMT400069404"/>
    <property type="gene ID" value="PGSC0003DMG401026985"/>
</dbReference>
<evidence type="ECO:0000313" key="2">
    <source>
        <dbReference type="EnsemblPlants" id="PGSC0003DMT400069404"/>
    </source>
</evidence>
<dbReference type="EnsemblPlants" id="PGSC0003DMT400069404">
    <property type="protein sequence ID" value="PGSC0003DMT400069404"/>
    <property type="gene ID" value="PGSC0003DMG401026985"/>
</dbReference>
<evidence type="ECO:0000313" key="3">
    <source>
        <dbReference type="Proteomes" id="UP000011115"/>
    </source>
</evidence>
<dbReference type="Gene3D" id="3.30.200.20">
    <property type="entry name" value="Phosphorylase Kinase, domain 1"/>
    <property type="match status" value="1"/>
</dbReference>
<keyword evidence="3" id="KW-1185">Reference proteome</keyword>
<dbReference type="Proteomes" id="UP000011115">
    <property type="component" value="Unassembled WGS sequence"/>
</dbReference>
<feature type="region of interest" description="Disordered" evidence="1">
    <location>
        <begin position="1"/>
        <end position="25"/>
    </location>
</feature>
<organism evidence="2 3">
    <name type="scientific">Solanum tuberosum</name>
    <name type="common">Potato</name>
    <dbReference type="NCBI Taxonomy" id="4113"/>
    <lineage>
        <taxon>Eukaryota</taxon>
        <taxon>Viridiplantae</taxon>
        <taxon>Streptophyta</taxon>
        <taxon>Embryophyta</taxon>
        <taxon>Tracheophyta</taxon>
        <taxon>Spermatophyta</taxon>
        <taxon>Magnoliopsida</taxon>
        <taxon>eudicotyledons</taxon>
        <taxon>Gunneridae</taxon>
        <taxon>Pentapetalae</taxon>
        <taxon>asterids</taxon>
        <taxon>lamiids</taxon>
        <taxon>Solanales</taxon>
        <taxon>Solanaceae</taxon>
        <taxon>Solanoideae</taxon>
        <taxon>Solaneae</taxon>
        <taxon>Solanum</taxon>
    </lineage>
</organism>
<name>M1CKE3_SOLTU</name>
<reference evidence="3" key="1">
    <citation type="journal article" date="2011" name="Nature">
        <title>Genome sequence and analysis of the tuber crop potato.</title>
        <authorList>
            <consortium name="The Potato Genome Sequencing Consortium"/>
        </authorList>
    </citation>
    <scope>NUCLEOTIDE SEQUENCE [LARGE SCALE GENOMIC DNA]</scope>
    <source>
        <strain evidence="3">cv. DM1-3 516 R44</strain>
    </source>
</reference>
<sequence>MQQESTSEQEPDDSESEPEFVELDPSGRYGRYKEVLGKGAFKKVYPILNVFTCIMLVSFH</sequence>
<proteinExistence type="predicted"/>
<evidence type="ECO:0000256" key="1">
    <source>
        <dbReference type="SAM" id="MobiDB-lite"/>
    </source>
</evidence>